<gene>
    <name evidence="2" type="ORF">HNQ51_000184</name>
</gene>
<reference evidence="2 3" key="1">
    <citation type="submission" date="2020-08" db="EMBL/GenBank/DDBJ databases">
        <title>Genomic Encyclopedia of Type Strains, Phase IV (KMG-IV): sequencing the most valuable type-strain genomes for metagenomic binning, comparative biology and taxonomic classification.</title>
        <authorList>
            <person name="Goeker M."/>
        </authorList>
    </citation>
    <scope>NUCLEOTIDE SEQUENCE [LARGE SCALE GENOMIC DNA]</scope>
    <source>
        <strain evidence="2 3">DSM 23958</strain>
    </source>
</reference>
<evidence type="ECO:0000313" key="3">
    <source>
        <dbReference type="Proteomes" id="UP000554837"/>
    </source>
</evidence>
<dbReference type="AlphaFoldDB" id="A0A840S2H8"/>
<dbReference type="Pfam" id="PF10092">
    <property type="entry name" value="DUF2330"/>
    <property type="match status" value="1"/>
</dbReference>
<accession>A0A840S2H8</accession>
<organism evidence="2 3">
    <name type="scientific">Inhella inkyongensis</name>
    <dbReference type="NCBI Taxonomy" id="392593"/>
    <lineage>
        <taxon>Bacteria</taxon>
        <taxon>Pseudomonadati</taxon>
        <taxon>Pseudomonadota</taxon>
        <taxon>Betaproteobacteria</taxon>
        <taxon>Burkholderiales</taxon>
        <taxon>Sphaerotilaceae</taxon>
        <taxon>Inhella</taxon>
    </lineage>
</organism>
<dbReference type="RefSeq" id="WP_138858020.1">
    <property type="nucleotide sequence ID" value="NZ_CP040709.1"/>
</dbReference>
<evidence type="ECO:0008006" key="4">
    <source>
        <dbReference type="Google" id="ProtNLM"/>
    </source>
</evidence>
<dbReference type="InterPro" id="IPR019283">
    <property type="entry name" value="DUF2330"/>
</dbReference>
<dbReference type="OrthoDB" id="9759899at2"/>
<comment type="caution">
    <text evidence="2">The sequence shown here is derived from an EMBL/GenBank/DDBJ whole genome shotgun (WGS) entry which is preliminary data.</text>
</comment>
<dbReference type="Proteomes" id="UP000554837">
    <property type="component" value="Unassembled WGS sequence"/>
</dbReference>
<name>A0A840S2H8_9BURK</name>
<evidence type="ECO:0000313" key="2">
    <source>
        <dbReference type="EMBL" id="MBB5202891.1"/>
    </source>
</evidence>
<sequence length="509" mass="57105">MRHLLSALSLLLMGGAAQAFCGFYAGKADAKLFNEASQVVLARDGQRTVLTMVNDYAGPLSEFALVVPTPQVIRQGQVKVLDKAVVEHLDAYSAPRLAEYRDNDPCQLNLGWSERYRIPQPVVTRPPPVQMLTPAAPARGVTVDAQFTLEEYDIVSLSATQSDGLEQWLSENGYRIPAGASAALKPYVAQGMKFFVAKVNLQEQLKTGYQSLRPLQFAFESEKFMLPMRLGMLNAAPDQPQDLIVYVLGREGRVESSNYRTVKLPTDVNLPPFVKSRFADFYKAMFAEQARKEDHRVVFTEYAWDMAWCDPCAANPLSREELLKLGAHWVSGAALGGGGAQPVVLSRLHLRYTPQSFPEDLMLTQTRDRQNWQARYVIQQPYAGTVAECSERVGREDCERHCTASLEELDRTAYGLRNGVRERLSVKTERAGLRKECVSDCQRAKLAAIAVAARYYEKTVPERVAKEKLTLAQLTGWNLAEIDAWPEAAPYRVLSKPPRGTWWERLWGR</sequence>
<protein>
    <recommendedName>
        <fullName evidence="4">DUF2330 domain-containing protein</fullName>
    </recommendedName>
</protein>
<evidence type="ECO:0000256" key="1">
    <source>
        <dbReference type="SAM" id="SignalP"/>
    </source>
</evidence>
<feature type="chain" id="PRO_5032311241" description="DUF2330 domain-containing protein" evidence="1">
    <location>
        <begin position="20"/>
        <end position="509"/>
    </location>
</feature>
<feature type="signal peptide" evidence="1">
    <location>
        <begin position="1"/>
        <end position="19"/>
    </location>
</feature>
<proteinExistence type="predicted"/>
<dbReference type="EMBL" id="JACHHO010000001">
    <property type="protein sequence ID" value="MBB5202891.1"/>
    <property type="molecule type" value="Genomic_DNA"/>
</dbReference>
<keyword evidence="3" id="KW-1185">Reference proteome</keyword>
<keyword evidence="1" id="KW-0732">Signal</keyword>